<evidence type="ECO:0000256" key="8">
    <source>
        <dbReference type="ARBA" id="ARBA00022679"/>
    </source>
</evidence>
<dbReference type="CDD" id="cd18084">
    <property type="entry name" value="RsmE-like"/>
    <property type="match status" value="1"/>
</dbReference>
<protein>
    <recommendedName>
        <fullName evidence="4 12">Ribosomal RNA small subunit methyltransferase E</fullName>
        <ecNumber evidence="3 12">2.1.1.193</ecNumber>
    </recommendedName>
</protein>
<evidence type="ECO:0000256" key="11">
    <source>
        <dbReference type="ARBA" id="ARBA00047944"/>
    </source>
</evidence>
<evidence type="ECO:0000259" key="13">
    <source>
        <dbReference type="Pfam" id="PF04452"/>
    </source>
</evidence>
<dbReference type="EC" id="2.1.1.193" evidence="3 12"/>
<name>A0ABY4SAR0_AQUTE</name>
<comment type="catalytic activity">
    <reaction evidence="11 12">
        <text>uridine(1498) in 16S rRNA + S-adenosyl-L-methionine = N(3)-methyluridine(1498) in 16S rRNA + S-adenosyl-L-homocysteine + H(+)</text>
        <dbReference type="Rhea" id="RHEA:42920"/>
        <dbReference type="Rhea" id="RHEA-COMP:10283"/>
        <dbReference type="Rhea" id="RHEA-COMP:10284"/>
        <dbReference type="ChEBI" id="CHEBI:15378"/>
        <dbReference type="ChEBI" id="CHEBI:57856"/>
        <dbReference type="ChEBI" id="CHEBI:59789"/>
        <dbReference type="ChEBI" id="CHEBI:65315"/>
        <dbReference type="ChEBI" id="CHEBI:74502"/>
        <dbReference type="EC" id="2.1.1.193"/>
    </reaction>
</comment>
<evidence type="ECO:0000256" key="10">
    <source>
        <dbReference type="ARBA" id="ARBA00025699"/>
    </source>
</evidence>
<feature type="domain" description="Ribosomal RNA small subunit methyltransferase E PUA-like" evidence="14">
    <location>
        <begin position="22"/>
        <end position="63"/>
    </location>
</feature>
<keyword evidence="5 12" id="KW-0963">Cytoplasm</keyword>
<evidence type="ECO:0000256" key="1">
    <source>
        <dbReference type="ARBA" id="ARBA00004496"/>
    </source>
</evidence>
<dbReference type="InterPro" id="IPR029028">
    <property type="entry name" value="Alpha/beta_knot_MTases"/>
</dbReference>
<proteinExistence type="inferred from homology"/>
<dbReference type="Pfam" id="PF20260">
    <property type="entry name" value="PUA_4"/>
    <property type="match status" value="1"/>
</dbReference>
<keyword evidence="8 12" id="KW-0808">Transferase</keyword>
<keyword evidence="6 12" id="KW-0698">rRNA processing</keyword>
<dbReference type="PANTHER" id="PTHR30027">
    <property type="entry name" value="RIBOSOMAL RNA SMALL SUBUNIT METHYLTRANSFERASE E"/>
    <property type="match status" value="1"/>
</dbReference>
<evidence type="ECO:0000259" key="14">
    <source>
        <dbReference type="Pfam" id="PF20260"/>
    </source>
</evidence>
<comment type="subcellular location">
    <subcellularLocation>
        <location evidence="1 12">Cytoplasm</location>
    </subcellularLocation>
</comment>
<dbReference type="PIRSF" id="PIRSF015601">
    <property type="entry name" value="MTase_slr0722"/>
    <property type="match status" value="1"/>
</dbReference>
<dbReference type="NCBIfam" id="TIGR00046">
    <property type="entry name" value="RsmE family RNA methyltransferase"/>
    <property type="match status" value="1"/>
</dbReference>
<dbReference type="InterPro" id="IPR046886">
    <property type="entry name" value="RsmE_MTase_dom"/>
</dbReference>
<sequence>MPRIHVDVPLAAGQPLDLPPGAARHVQVLRLQPGALITLFNGQGGEWTAAVTQIGRSSVQVEVQSHEAVEREIGPQVSIALAMPANDRMDTLVEKAVELGVAAIQPLMSERSVLRLSGERAQRKQAHWQGIAVAACEQSGRNRVPRVAPVMTFSAWLAEQAAQPDTADTTRWLLGFGEAALPLPQRLQPRAPARLKLLSGPEGGLSPAEVEAAQRAGFLPTSLGPAVLRADTAPLAALAAVALAGGMAAGVAPAPAG</sequence>
<keyword evidence="7 12" id="KW-0489">Methyltransferase</keyword>
<evidence type="ECO:0000256" key="3">
    <source>
        <dbReference type="ARBA" id="ARBA00012328"/>
    </source>
</evidence>
<evidence type="ECO:0000256" key="6">
    <source>
        <dbReference type="ARBA" id="ARBA00022552"/>
    </source>
</evidence>
<feature type="domain" description="Ribosomal RNA small subunit methyltransferase E methyltransferase" evidence="13">
    <location>
        <begin position="76"/>
        <end position="241"/>
    </location>
</feature>
<dbReference type="GO" id="GO:0032259">
    <property type="term" value="P:methylation"/>
    <property type="evidence" value="ECO:0007669"/>
    <property type="project" value="UniProtKB-KW"/>
</dbReference>
<dbReference type="EMBL" id="CP097636">
    <property type="protein sequence ID" value="URI10078.1"/>
    <property type="molecule type" value="Genomic_DNA"/>
</dbReference>
<dbReference type="InterPro" id="IPR029026">
    <property type="entry name" value="tRNA_m1G_MTases_N"/>
</dbReference>
<accession>A0ABY4SAR0</accession>
<reference evidence="15" key="1">
    <citation type="submission" date="2022-05" db="EMBL/GenBank/DDBJ databases">
        <title>An RpoN-dependent PEP-CTERM gene is involved in floc formation of an Aquincola tertiaricarbonis strain.</title>
        <authorList>
            <person name="Qiu D."/>
            <person name="Xia M."/>
        </authorList>
    </citation>
    <scope>NUCLEOTIDE SEQUENCE</scope>
    <source>
        <strain evidence="15">RN12</strain>
    </source>
</reference>
<organism evidence="15 16">
    <name type="scientific">Aquincola tertiaricarbonis</name>
    <dbReference type="NCBI Taxonomy" id="391953"/>
    <lineage>
        <taxon>Bacteria</taxon>
        <taxon>Pseudomonadati</taxon>
        <taxon>Pseudomonadota</taxon>
        <taxon>Betaproteobacteria</taxon>
        <taxon>Burkholderiales</taxon>
        <taxon>Sphaerotilaceae</taxon>
        <taxon>Aquincola</taxon>
    </lineage>
</organism>
<dbReference type="SUPFAM" id="SSF88697">
    <property type="entry name" value="PUA domain-like"/>
    <property type="match status" value="1"/>
</dbReference>
<evidence type="ECO:0000256" key="2">
    <source>
        <dbReference type="ARBA" id="ARBA00005528"/>
    </source>
</evidence>
<dbReference type="InterPro" id="IPR006700">
    <property type="entry name" value="RsmE"/>
</dbReference>
<evidence type="ECO:0000256" key="4">
    <source>
        <dbReference type="ARBA" id="ARBA00013673"/>
    </source>
</evidence>
<evidence type="ECO:0000256" key="5">
    <source>
        <dbReference type="ARBA" id="ARBA00022490"/>
    </source>
</evidence>
<comment type="similarity">
    <text evidence="2 12">Belongs to the RNA methyltransferase RsmE family.</text>
</comment>
<evidence type="ECO:0000256" key="12">
    <source>
        <dbReference type="PIRNR" id="PIRNR015601"/>
    </source>
</evidence>
<keyword evidence="16" id="KW-1185">Reference proteome</keyword>
<evidence type="ECO:0000313" key="15">
    <source>
        <dbReference type="EMBL" id="URI10078.1"/>
    </source>
</evidence>
<dbReference type="PANTHER" id="PTHR30027:SF3">
    <property type="entry name" value="16S RRNA (URACIL(1498)-N(3))-METHYLTRANSFERASE"/>
    <property type="match status" value="1"/>
</dbReference>
<comment type="function">
    <text evidence="10 12">Specifically methylates the N3 position of the uracil ring of uridine 1498 (m3U1498) in 16S rRNA. Acts on the fully assembled 30S ribosomal subunit.</text>
</comment>
<dbReference type="Gene3D" id="2.40.240.20">
    <property type="entry name" value="Hypothetical PUA domain-like, domain 1"/>
    <property type="match status" value="1"/>
</dbReference>
<dbReference type="InterPro" id="IPR046887">
    <property type="entry name" value="RsmE_PUA-like"/>
</dbReference>
<keyword evidence="9 12" id="KW-0949">S-adenosyl-L-methionine</keyword>
<gene>
    <name evidence="15" type="ORF">MW290_31585</name>
</gene>
<dbReference type="GO" id="GO:0008168">
    <property type="term" value="F:methyltransferase activity"/>
    <property type="evidence" value="ECO:0007669"/>
    <property type="project" value="UniProtKB-KW"/>
</dbReference>
<evidence type="ECO:0000256" key="7">
    <source>
        <dbReference type="ARBA" id="ARBA00022603"/>
    </source>
</evidence>
<dbReference type="RefSeq" id="WP_250198287.1">
    <property type="nucleotide sequence ID" value="NZ_CP097636.1"/>
</dbReference>
<evidence type="ECO:0000313" key="16">
    <source>
        <dbReference type="Proteomes" id="UP001056201"/>
    </source>
</evidence>
<dbReference type="Pfam" id="PF04452">
    <property type="entry name" value="Methyltrans_RNA"/>
    <property type="match status" value="1"/>
</dbReference>
<dbReference type="Gene3D" id="3.40.1280.10">
    <property type="match status" value="1"/>
</dbReference>
<dbReference type="Proteomes" id="UP001056201">
    <property type="component" value="Chromosome 2"/>
</dbReference>
<evidence type="ECO:0000256" key="9">
    <source>
        <dbReference type="ARBA" id="ARBA00022691"/>
    </source>
</evidence>
<dbReference type="InterPro" id="IPR015947">
    <property type="entry name" value="PUA-like_sf"/>
</dbReference>
<dbReference type="SUPFAM" id="SSF75217">
    <property type="entry name" value="alpha/beta knot"/>
    <property type="match status" value="1"/>
</dbReference>
<dbReference type="NCBIfam" id="NF008692">
    <property type="entry name" value="PRK11713.1-5"/>
    <property type="match status" value="1"/>
</dbReference>